<protein>
    <submittedName>
        <fullName evidence="1">Uncharacterized protein</fullName>
    </submittedName>
</protein>
<reference evidence="1" key="1">
    <citation type="submission" date="2023-03" db="EMBL/GenBank/DDBJ databases">
        <authorList>
            <person name="Steffen K."/>
            <person name="Cardenas P."/>
        </authorList>
    </citation>
    <scope>NUCLEOTIDE SEQUENCE</scope>
</reference>
<dbReference type="EMBL" id="CASHTH010004070">
    <property type="protein sequence ID" value="CAI8053082.1"/>
    <property type="molecule type" value="Genomic_DNA"/>
</dbReference>
<feature type="non-terminal residue" evidence="1">
    <location>
        <position position="44"/>
    </location>
</feature>
<keyword evidence="2" id="KW-1185">Reference proteome</keyword>
<organism evidence="1 2">
    <name type="scientific">Geodia barretti</name>
    <name type="common">Barrett's horny sponge</name>
    <dbReference type="NCBI Taxonomy" id="519541"/>
    <lineage>
        <taxon>Eukaryota</taxon>
        <taxon>Metazoa</taxon>
        <taxon>Porifera</taxon>
        <taxon>Demospongiae</taxon>
        <taxon>Heteroscleromorpha</taxon>
        <taxon>Tetractinellida</taxon>
        <taxon>Astrophorina</taxon>
        <taxon>Geodiidae</taxon>
        <taxon>Geodia</taxon>
    </lineage>
</organism>
<sequence>MSLFWSRMMEFSLRRLFDISLIFVSTTFARTTSSFVFSLPPSSG</sequence>
<name>A0AA35XJD3_GEOBA</name>
<dbReference type="AlphaFoldDB" id="A0AA35XJD3"/>
<evidence type="ECO:0000313" key="2">
    <source>
        <dbReference type="Proteomes" id="UP001174909"/>
    </source>
</evidence>
<dbReference type="Proteomes" id="UP001174909">
    <property type="component" value="Unassembled WGS sequence"/>
</dbReference>
<gene>
    <name evidence="1" type="ORF">GBAR_LOCUS29033</name>
</gene>
<proteinExistence type="predicted"/>
<evidence type="ECO:0000313" key="1">
    <source>
        <dbReference type="EMBL" id="CAI8053082.1"/>
    </source>
</evidence>
<accession>A0AA35XJD3</accession>
<comment type="caution">
    <text evidence="1">The sequence shown here is derived from an EMBL/GenBank/DDBJ whole genome shotgun (WGS) entry which is preliminary data.</text>
</comment>